<dbReference type="GO" id="GO:0030154">
    <property type="term" value="P:cell differentiation"/>
    <property type="evidence" value="ECO:0007669"/>
    <property type="project" value="TreeGrafter"/>
</dbReference>
<dbReference type="AlphaFoldDB" id="A0A4Q9NPB4"/>
<evidence type="ECO:0000259" key="5">
    <source>
        <dbReference type="PROSITE" id="PS50118"/>
    </source>
</evidence>
<feature type="compositionally biased region" description="Polar residues" evidence="4">
    <location>
        <begin position="1"/>
        <end position="10"/>
    </location>
</feature>
<feature type="compositionally biased region" description="Low complexity" evidence="4">
    <location>
        <begin position="22"/>
        <end position="33"/>
    </location>
</feature>
<feature type="compositionally biased region" description="Low complexity" evidence="4">
    <location>
        <begin position="42"/>
        <end position="55"/>
    </location>
</feature>
<feature type="region of interest" description="Disordered" evidence="4">
    <location>
        <begin position="91"/>
        <end position="120"/>
    </location>
</feature>
<feature type="DNA-binding region" description="HMG box" evidence="3">
    <location>
        <begin position="120"/>
        <end position="189"/>
    </location>
</feature>
<dbReference type="PANTHER" id="PTHR10270">
    <property type="entry name" value="SOX TRANSCRIPTION FACTOR"/>
    <property type="match status" value="1"/>
</dbReference>
<dbReference type="GO" id="GO:0001228">
    <property type="term" value="F:DNA-binding transcription activator activity, RNA polymerase II-specific"/>
    <property type="evidence" value="ECO:0007669"/>
    <property type="project" value="TreeGrafter"/>
</dbReference>
<dbReference type="Proteomes" id="UP000292082">
    <property type="component" value="Unassembled WGS sequence"/>
</dbReference>
<feature type="region of interest" description="Disordered" evidence="4">
    <location>
        <begin position="227"/>
        <end position="283"/>
    </location>
</feature>
<feature type="compositionally biased region" description="Low complexity" evidence="4">
    <location>
        <begin position="273"/>
        <end position="283"/>
    </location>
</feature>
<evidence type="ECO:0000256" key="4">
    <source>
        <dbReference type="SAM" id="MobiDB-lite"/>
    </source>
</evidence>
<organism evidence="6">
    <name type="scientific">Dichomitus squalens</name>
    <dbReference type="NCBI Taxonomy" id="114155"/>
    <lineage>
        <taxon>Eukaryota</taxon>
        <taxon>Fungi</taxon>
        <taxon>Dikarya</taxon>
        <taxon>Basidiomycota</taxon>
        <taxon>Agaricomycotina</taxon>
        <taxon>Agaricomycetes</taxon>
        <taxon>Polyporales</taxon>
        <taxon>Polyporaceae</taxon>
        <taxon>Dichomitus</taxon>
    </lineage>
</organism>
<dbReference type="InterPro" id="IPR009071">
    <property type="entry name" value="HMG_box_dom"/>
</dbReference>
<evidence type="ECO:0000313" key="8">
    <source>
        <dbReference type="Proteomes" id="UP000292082"/>
    </source>
</evidence>
<evidence type="ECO:0000313" key="6">
    <source>
        <dbReference type="EMBL" id="TBU32948.1"/>
    </source>
</evidence>
<dbReference type="InterPro" id="IPR050140">
    <property type="entry name" value="SRY-related_HMG-box_TF-like"/>
</dbReference>
<dbReference type="SUPFAM" id="SSF47095">
    <property type="entry name" value="HMG-box"/>
    <property type="match status" value="1"/>
</dbReference>
<evidence type="ECO:0000313" key="7">
    <source>
        <dbReference type="EMBL" id="TBU64076.1"/>
    </source>
</evidence>
<dbReference type="PROSITE" id="PS50118">
    <property type="entry name" value="HMG_BOX_2"/>
    <property type="match status" value="1"/>
</dbReference>
<name>A0A4Q9NPB4_9APHY</name>
<dbReference type="OrthoDB" id="6247875at2759"/>
<keyword evidence="1 3" id="KW-0238">DNA-binding</keyword>
<keyword evidence="3" id="KW-0539">Nucleus</keyword>
<sequence>MQPQPNRLNTASPFVPPPPSASPGAVSVPPSDSEWSTASDWSLNASNPSSRAPSPYQLARLTPQLPPTVTEEHIRTLINVCNAIGGRTTPIASTSQCPPPAPLDPSTSRPATPNTKTKKVRRPANAFMLYRSWLLKSGQIPKNVEKRQQNISRVAGECWNLLSMEEKGEWHDKAEIVKIEHALLHPEYKFTPERKSSRRKAAADPDAPVPEGEDLIRFIREKYVGIKGDAKAPPRPRKSKSRRKAKAEPEPVPALSYTPASSPASTRMPPTPGSSVPASPSAPSVPAMLADYQMPVLPNIQPLPHELNHEMLGKFVASIAQQNLRDQDMTPRASTFGDITLPSVPKFAFPDTLSSPAQAPLASSGPLATGSTSLSFEHVKDEAGSSSMPPMSDAEAPVNWEQLQYYGDALSQQSVDALMAEDPSMYFSFGDFHGQFEIEAPVFPDMKPQ</sequence>
<reference evidence="6 8" key="1">
    <citation type="submission" date="2019-01" db="EMBL/GenBank/DDBJ databases">
        <title>Draft genome sequences of three monokaryotic isolates of the white-rot basidiomycete fungus Dichomitus squalens.</title>
        <authorList>
            <consortium name="DOE Joint Genome Institute"/>
            <person name="Lopez S.C."/>
            <person name="Andreopoulos B."/>
            <person name="Pangilinan J."/>
            <person name="Lipzen A."/>
            <person name="Riley R."/>
            <person name="Ahrendt S."/>
            <person name="Ng V."/>
            <person name="Barry K."/>
            <person name="Daum C."/>
            <person name="Grigoriev I.V."/>
            <person name="Hilden K.S."/>
            <person name="Makela M.R."/>
            <person name="de Vries R.P."/>
        </authorList>
    </citation>
    <scope>NUCLEOTIDE SEQUENCE [LARGE SCALE GENOMIC DNA]</scope>
    <source>
        <strain evidence="7 8">CBS 464.89</strain>
        <strain evidence="6">OM18370.1</strain>
    </source>
</reference>
<dbReference type="CDD" id="cd01389">
    <property type="entry name" value="HMG-box_ROX1-like"/>
    <property type="match status" value="1"/>
</dbReference>
<feature type="region of interest" description="Disordered" evidence="4">
    <location>
        <begin position="1"/>
        <end position="56"/>
    </location>
</feature>
<proteinExistence type="predicted"/>
<dbReference type="SMART" id="SM00398">
    <property type="entry name" value="HMG"/>
    <property type="match status" value="1"/>
</dbReference>
<evidence type="ECO:0000256" key="1">
    <source>
        <dbReference type="ARBA" id="ARBA00023125"/>
    </source>
</evidence>
<feature type="compositionally biased region" description="Polar residues" evidence="4">
    <location>
        <begin position="105"/>
        <end position="115"/>
    </location>
</feature>
<accession>A0A4Q9NPB4</accession>
<dbReference type="Proteomes" id="UP000292957">
    <property type="component" value="Unassembled WGS sequence"/>
</dbReference>
<dbReference type="Gene3D" id="1.10.30.10">
    <property type="entry name" value="High mobility group box domain"/>
    <property type="match status" value="1"/>
</dbReference>
<feature type="compositionally biased region" description="Basic residues" evidence="4">
    <location>
        <begin position="234"/>
        <end position="245"/>
    </location>
</feature>
<dbReference type="GO" id="GO:0005634">
    <property type="term" value="C:nucleus"/>
    <property type="evidence" value="ECO:0007669"/>
    <property type="project" value="UniProtKB-UniRule"/>
</dbReference>
<dbReference type="InterPro" id="IPR036910">
    <property type="entry name" value="HMG_box_dom_sf"/>
</dbReference>
<gene>
    <name evidence="7" type="ORF">BD310DRAFT_465646</name>
    <name evidence="6" type="ORF">BD311DRAFT_516384</name>
</gene>
<evidence type="ECO:0000256" key="2">
    <source>
        <dbReference type="ARBA" id="ARBA00023163"/>
    </source>
</evidence>
<evidence type="ECO:0000256" key="3">
    <source>
        <dbReference type="PROSITE-ProRule" id="PRU00267"/>
    </source>
</evidence>
<keyword evidence="8" id="KW-1185">Reference proteome</keyword>
<keyword evidence="2" id="KW-0804">Transcription</keyword>
<feature type="domain" description="HMG box" evidence="5">
    <location>
        <begin position="120"/>
        <end position="189"/>
    </location>
</feature>
<dbReference type="Pfam" id="PF00505">
    <property type="entry name" value="HMG_box"/>
    <property type="match status" value="1"/>
</dbReference>
<dbReference type="EMBL" id="ML145087">
    <property type="protein sequence ID" value="TBU64076.1"/>
    <property type="molecule type" value="Genomic_DNA"/>
</dbReference>
<dbReference type="EMBL" id="ML143393">
    <property type="protein sequence ID" value="TBU32948.1"/>
    <property type="molecule type" value="Genomic_DNA"/>
</dbReference>
<feature type="region of interest" description="Disordered" evidence="4">
    <location>
        <begin position="192"/>
        <end position="211"/>
    </location>
</feature>
<dbReference type="GO" id="GO:0000978">
    <property type="term" value="F:RNA polymerase II cis-regulatory region sequence-specific DNA binding"/>
    <property type="evidence" value="ECO:0007669"/>
    <property type="project" value="TreeGrafter"/>
</dbReference>
<dbReference type="PANTHER" id="PTHR10270:SF161">
    <property type="entry name" value="SEX-DETERMINING REGION Y PROTEIN"/>
    <property type="match status" value="1"/>
</dbReference>
<protein>
    <recommendedName>
        <fullName evidence="5">HMG box domain-containing protein</fullName>
    </recommendedName>
</protein>